<dbReference type="CDD" id="cd03801">
    <property type="entry name" value="GT4_PimA-like"/>
    <property type="match status" value="1"/>
</dbReference>
<keyword evidence="1" id="KW-0808">Transferase</keyword>
<dbReference type="Gene3D" id="3.40.50.2000">
    <property type="entry name" value="Glycogen Phosphorylase B"/>
    <property type="match status" value="1"/>
</dbReference>
<dbReference type="GO" id="GO:0016740">
    <property type="term" value="F:transferase activity"/>
    <property type="evidence" value="ECO:0007669"/>
    <property type="project" value="UniProtKB-KW"/>
</dbReference>
<dbReference type="Pfam" id="PF13692">
    <property type="entry name" value="Glyco_trans_1_4"/>
    <property type="match status" value="1"/>
</dbReference>
<dbReference type="PANTHER" id="PTHR12526">
    <property type="entry name" value="GLYCOSYLTRANSFERASE"/>
    <property type="match status" value="1"/>
</dbReference>
<dbReference type="EMBL" id="RCZA01000012">
    <property type="protein sequence ID" value="TPG78596.1"/>
    <property type="molecule type" value="Genomic_DNA"/>
</dbReference>
<proteinExistence type="predicted"/>
<comment type="caution">
    <text evidence="1">The sequence shown here is derived from an EMBL/GenBank/DDBJ whole genome shotgun (WGS) entry which is preliminary data.</text>
</comment>
<evidence type="ECO:0000313" key="1">
    <source>
        <dbReference type="EMBL" id="TPG78596.1"/>
    </source>
</evidence>
<evidence type="ECO:0000313" key="2">
    <source>
        <dbReference type="Proteomes" id="UP000320914"/>
    </source>
</evidence>
<name>A0A502HZ28_9PSED</name>
<dbReference type="AlphaFoldDB" id="A0A502HZ28"/>
<accession>A0A502HZ28</accession>
<protein>
    <submittedName>
        <fullName evidence="1">Glycosyltransferase</fullName>
    </submittedName>
</protein>
<reference evidence="1 2" key="1">
    <citation type="journal article" date="2019" name="Environ. Microbiol.">
        <title>Species interactions and distinct microbial communities in high Arctic permafrost affected cryosols are associated with the CH4 and CO2 gas fluxes.</title>
        <authorList>
            <person name="Altshuler I."/>
            <person name="Hamel J."/>
            <person name="Turney S."/>
            <person name="Magnuson E."/>
            <person name="Levesque R."/>
            <person name="Greer C."/>
            <person name="Whyte L.G."/>
        </authorList>
    </citation>
    <scope>NUCLEOTIDE SEQUENCE [LARGE SCALE GENOMIC DNA]</scope>
    <source>
        <strain evidence="1 2">OWC5</strain>
    </source>
</reference>
<organism evidence="1 2">
    <name type="scientific">Pseudomonas mandelii</name>
    <dbReference type="NCBI Taxonomy" id="75612"/>
    <lineage>
        <taxon>Bacteria</taxon>
        <taxon>Pseudomonadati</taxon>
        <taxon>Pseudomonadota</taxon>
        <taxon>Gammaproteobacteria</taxon>
        <taxon>Pseudomonadales</taxon>
        <taxon>Pseudomonadaceae</taxon>
        <taxon>Pseudomonas</taxon>
    </lineage>
</organism>
<dbReference type="SUPFAM" id="SSF53756">
    <property type="entry name" value="UDP-Glycosyltransferase/glycogen phosphorylase"/>
    <property type="match status" value="1"/>
</dbReference>
<dbReference type="Proteomes" id="UP000320914">
    <property type="component" value="Unassembled WGS sequence"/>
</dbReference>
<sequence>MRVNRNCYMILSRIKMLVGPFLPGVASSQRTVDYTLLELSGLFDREWYLATNTDIAASGTDPLAHYLEHGWKEGRNPSAFFDGSWYLVHNPDVAQADINPLLHYVRSGQSEGRAPNAFFDSDWYERFIVRTEEDAECTPFAFFWSRDAAMHPPLPELQPLYACQTNVLKDARDQYMRLVAAAQPWWARFGRDKFAIIVALFSPYEDHPGIGTESADTIERLIAFLTAAWEMEIAPGPLFSVEHYRRIIQNRGLVLQDGETLLQHFLREGIDKRIVPTPYFDENYYYAQYPSVVAAYTWAFEHFISRGVFEGGRASSMPQLIVAQPPSSMRDGEARLNNWKYFLSSCGSSGDLGELYRGVPHYSQVIEDILHSTAFAKTISRALMIEPAIGDVSDISNVLVAPFHDGRNLARRALRELFERDHYDMIVCVPWIRTGGADLVACQICEAVSLAFPNKSVLLLRTDQPNFDRPEWVSAGVDVVDASSVFRDLPPLQAQTLLYSLFMGLAPSWIININSRLCWDVMARFGTRLSESIDLYSYLFCWDQTASGYRAGYPSEFFPETASHLRAVFTDTIYMKNELAKIYNLPASLSERIVPLFSPSRGDIGGQTATEESIKTESNRLRRRVLWAGRLDRQKRFDLVQEIAHKMPEVDFLCWGTPLLNAPPDYSRSPANLILHEGFSSYDELPLYDADLWLFTSDWEGMPTILIELALRGVSIVASAVGGVPELIDEQTGWPVDGVRSVDDYIGAIHAALGAPHERIVRAQRLRERARSRHSMQAYAKQVSDVLNEKVGA</sequence>
<dbReference type="PANTHER" id="PTHR12526:SF637">
    <property type="entry name" value="GLYCOSYLTRANSFERASE EPSF-RELATED"/>
    <property type="match status" value="1"/>
</dbReference>
<gene>
    <name evidence="1" type="ORF">EAH74_24830</name>
</gene>